<reference evidence="5 6" key="1">
    <citation type="submission" date="2024-09" db="EMBL/GenBank/DDBJ databases">
        <title>Laminarin stimulates single cell rates of sulfate reduction while oxygen inhibits transcriptomic activity in coastal marine sediment.</title>
        <authorList>
            <person name="Lindsay M."/>
            <person name="Orcutt B."/>
            <person name="Emerson D."/>
            <person name="Stepanauskas R."/>
            <person name="D'Angelo T."/>
        </authorList>
    </citation>
    <scope>NUCLEOTIDE SEQUENCE [LARGE SCALE GENOMIC DNA]</scope>
    <source>
        <strain evidence="5">SAG AM-311-K15</strain>
    </source>
</reference>
<evidence type="ECO:0000259" key="4">
    <source>
        <dbReference type="Pfam" id="PF00496"/>
    </source>
</evidence>
<evidence type="ECO:0000313" key="6">
    <source>
        <dbReference type="Proteomes" id="UP001594351"/>
    </source>
</evidence>
<dbReference type="InterPro" id="IPR030678">
    <property type="entry name" value="Peptide/Ni-bd"/>
</dbReference>
<evidence type="ECO:0000313" key="5">
    <source>
        <dbReference type="EMBL" id="MFC1849175.1"/>
    </source>
</evidence>
<dbReference type="SUPFAM" id="SSF53850">
    <property type="entry name" value="Periplasmic binding protein-like II"/>
    <property type="match status" value="1"/>
</dbReference>
<protein>
    <submittedName>
        <fullName evidence="5">Peptide-binding protein</fullName>
    </submittedName>
</protein>
<dbReference type="Pfam" id="PF00496">
    <property type="entry name" value="SBP_bac_5"/>
    <property type="match status" value="1"/>
</dbReference>
<evidence type="ECO:0000256" key="1">
    <source>
        <dbReference type="ARBA" id="ARBA00005695"/>
    </source>
</evidence>
<dbReference type="Gene3D" id="3.10.105.10">
    <property type="entry name" value="Dipeptide-binding Protein, Domain 3"/>
    <property type="match status" value="1"/>
</dbReference>
<gene>
    <name evidence="5" type="ORF">ACFL27_03100</name>
</gene>
<dbReference type="Gene3D" id="3.90.76.10">
    <property type="entry name" value="Dipeptide-binding Protein, Domain 1"/>
    <property type="match status" value="1"/>
</dbReference>
<feature type="domain" description="Solute-binding protein family 5" evidence="4">
    <location>
        <begin position="53"/>
        <end position="443"/>
    </location>
</feature>
<comment type="caution">
    <text evidence="5">The sequence shown here is derived from an EMBL/GenBank/DDBJ whole genome shotgun (WGS) entry which is preliminary data.</text>
</comment>
<dbReference type="Proteomes" id="UP001594351">
    <property type="component" value="Unassembled WGS sequence"/>
</dbReference>
<evidence type="ECO:0000256" key="2">
    <source>
        <dbReference type="ARBA" id="ARBA00022448"/>
    </source>
</evidence>
<evidence type="ECO:0000256" key="3">
    <source>
        <dbReference type="ARBA" id="ARBA00022729"/>
    </source>
</evidence>
<dbReference type="EMBL" id="JBHPBY010000024">
    <property type="protein sequence ID" value="MFC1849175.1"/>
    <property type="molecule type" value="Genomic_DNA"/>
</dbReference>
<dbReference type="PANTHER" id="PTHR30290">
    <property type="entry name" value="PERIPLASMIC BINDING COMPONENT OF ABC TRANSPORTER"/>
    <property type="match status" value="1"/>
</dbReference>
<dbReference type="InterPro" id="IPR039424">
    <property type="entry name" value="SBP_5"/>
</dbReference>
<dbReference type="PIRSF" id="PIRSF002741">
    <property type="entry name" value="MppA"/>
    <property type="match status" value="1"/>
</dbReference>
<keyword evidence="6" id="KW-1185">Reference proteome</keyword>
<dbReference type="CDD" id="cd08514">
    <property type="entry name" value="PBP2_AppA_like"/>
    <property type="match status" value="1"/>
</dbReference>
<keyword evidence="2" id="KW-0813">Transport</keyword>
<organism evidence="5 6">
    <name type="scientific">candidate division CSSED10-310 bacterium</name>
    <dbReference type="NCBI Taxonomy" id="2855610"/>
    <lineage>
        <taxon>Bacteria</taxon>
        <taxon>Bacteria division CSSED10-310</taxon>
    </lineage>
</organism>
<comment type="similarity">
    <text evidence="1">Belongs to the bacterial solute-binding protein 5 family.</text>
</comment>
<accession>A0ABV6YSJ1</accession>
<dbReference type="InterPro" id="IPR000914">
    <property type="entry name" value="SBP_5_dom"/>
</dbReference>
<dbReference type="PANTHER" id="PTHR30290:SF9">
    <property type="entry name" value="OLIGOPEPTIDE-BINDING PROTEIN APPA"/>
    <property type="match status" value="1"/>
</dbReference>
<keyword evidence="3" id="KW-0732">Signal</keyword>
<dbReference type="Gene3D" id="3.40.190.10">
    <property type="entry name" value="Periplasmic binding protein-like II"/>
    <property type="match status" value="1"/>
</dbReference>
<sequence length="526" mass="60604">MKHSTLKNTLIRELASDPSYLNPVLANDNPSFQVVRLIYDNLLDIDESPNSNLVGRLAEKWAVSEDKLTVTFYLRRGVTWHDGKPFTAEDVKFTFDTAMRDDIPALLMKSTVETLERVEVIDPHVVKFYFKHPFSPGLLNVGQTFIIPKHRLDDKGLIQEKLSRNVSGQVTFLTTEYNRKPIGTGAYIFQEWKTNQHIKLTANKAYWNPDLSPKIRNVTIKIIPNRTTAFNVLQKGNLDVFRARAIHYLHFARLTSLHQDFLAEKISQPSYYYIGWNMRSERPFFSDQRVRMAMTHALDRKAFVEKAGYGLAEILTGPFYYKSWAYNPNLEAIPFDLNKAAQLLDAAGWRDHDADGILDKNGRKFEFELLISSGSPTFAQLAAIVQANLKSLSIEVLIRVYEWSVYLSKSNKGEFDALIGGWVLGVDPDPYSIFHSSQITTGNNDIGYDNKKIDALLEAGRQEYDRQKRQQIYWQIHQIIHDEQPFTFVYTRMETYILSKRIEGYLVSPYGLFAFYPGPLNWSLRN</sequence>
<name>A0ABV6YSJ1_UNCC1</name>
<proteinExistence type="inferred from homology"/>